<accession>A0A1N6G3S4</accession>
<organism evidence="1 2">
    <name type="scientific">Algoriphagus halophilus</name>
    <dbReference type="NCBI Taxonomy" id="226505"/>
    <lineage>
        <taxon>Bacteria</taxon>
        <taxon>Pseudomonadati</taxon>
        <taxon>Bacteroidota</taxon>
        <taxon>Cytophagia</taxon>
        <taxon>Cytophagales</taxon>
        <taxon>Cyclobacteriaceae</taxon>
        <taxon>Algoriphagus</taxon>
    </lineage>
</organism>
<evidence type="ECO:0000313" key="2">
    <source>
        <dbReference type="Proteomes" id="UP000185221"/>
    </source>
</evidence>
<dbReference type="Proteomes" id="UP000185221">
    <property type="component" value="Unassembled WGS sequence"/>
</dbReference>
<evidence type="ECO:0000313" key="1">
    <source>
        <dbReference type="EMBL" id="SIO02174.1"/>
    </source>
</evidence>
<dbReference type="EMBL" id="FSRC01000002">
    <property type="protein sequence ID" value="SIO02174.1"/>
    <property type="molecule type" value="Genomic_DNA"/>
</dbReference>
<dbReference type="AlphaFoldDB" id="A0A1N6G3S4"/>
<protein>
    <submittedName>
        <fullName evidence="1">Uncharacterized protein</fullName>
    </submittedName>
</protein>
<dbReference type="OrthoDB" id="7403807at2"/>
<dbReference type="RefSeq" id="WP_074225732.1">
    <property type="nucleotide sequence ID" value="NZ_FSRC01000002.1"/>
</dbReference>
<name>A0A1N6G3S4_9BACT</name>
<proteinExistence type="predicted"/>
<keyword evidence="2" id="KW-1185">Reference proteome</keyword>
<sequence>MALNFKQSDGFKWKAKIMSPKFTKIWGLAFDISNKYHGKEGRYYNETIVKDVFLISLAFLKLAVFWD</sequence>
<reference evidence="2" key="1">
    <citation type="submission" date="2016-11" db="EMBL/GenBank/DDBJ databases">
        <authorList>
            <person name="Varghese N."/>
            <person name="Submissions S."/>
        </authorList>
    </citation>
    <scope>NUCLEOTIDE SEQUENCE [LARGE SCALE GENOMIC DNA]</scope>
    <source>
        <strain evidence="2">DSM 15292</strain>
    </source>
</reference>
<dbReference type="STRING" id="226505.SAMN05444394_2945"/>
<gene>
    <name evidence="1" type="ORF">SAMN05444394_2945</name>
</gene>